<dbReference type="CDD" id="cd10917">
    <property type="entry name" value="CE4_NodB_like_6s_7s"/>
    <property type="match status" value="1"/>
</dbReference>
<dbReference type="RefSeq" id="WP_396683349.1">
    <property type="nucleotide sequence ID" value="NZ_JBIRPU010000021.1"/>
</dbReference>
<sequence>MPLSRVTRPVPYLAVALGLALAATGRARARPGVSADIVDTAQGGGRVLSLTFDDGPNPADTLRLLGVLRRHRITAVFCLWGEHVDAHPAVVRRIAADGHALGNHGMRHDDMSSWPPERIAADLRETNEAIRRAVPHARIRYFRAPYGAWGRTAAVAAALGMRPLGWRLAVGDWEPPGADELVRRLRDGVTPGAVVLLHDGGGDRGQTVDAVDRVATALKAERWRFTLPQRRS</sequence>
<dbReference type="InterPro" id="IPR050248">
    <property type="entry name" value="Polysacc_deacetylase_ArnD"/>
</dbReference>
<evidence type="ECO:0000259" key="1">
    <source>
        <dbReference type="PROSITE" id="PS51677"/>
    </source>
</evidence>
<dbReference type="EMBL" id="JBIRPU010000021">
    <property type="protein sequence ID" value="MFI0795798.1"/>
    <property type="molecule type" value="Genomic_DNA"/>
</dbReference>
<reference evidence="2 3" key="1">
    <citation type="submission" date="2024-10" db="EMBL/GenBank/DDBJ databases">
        <title>The Natural Products Discovery Center: Release of the First 8490 Sequenced Strains for Exploring Actinobacteria Biosynthetic Diversity.</title>
        <authorList>
            <person name="Kalkreuter E."/>
            <person name="Kautsar S.A."/>
            <person name="Yang D."/>
            <person name="Bader C.D."/>
            <person name="Teijaro C.N."/>
            <person name="Fluegel L."/>
            <person name="Davis C.M."/>
            <person name="Simpson J.R."/>
            <person name="Lauterbach L."/>
            <person name="Steele A.D."/>
            <person name="Gui C."/>
            <person name="Meng S."/>
            <person name="Li G."/>
            <person name="Viehrig K."/>
            <person name="Ye F."/>
            <person name="Su P."/>
            <person name="Kiefer A.F."/>
            <person name="Nichols A."/>
            <person name="Cepeda A.J."/>
            <person name="Yan W."/>
            <person name="Fan B."/>
            <person name="Jiang Y."/>
            <person name="Adhikari A."/>
            <person name="Zheng C.-J."/>
            <person name="Schuster L."/>
            <person name="Cowan T.M."/>
            <person name="Smanski M.J."/>
            <person name="Chevrette M.G."/>
            <person name="De Carvalho L.P.S."/>
            <person name="Shen B."/>
        </authorList>
    </citation>
    <scope>NUCLEOTIDE SEQUENCE [LARGE SCALE GENOMIC DNA]</scope>
    <source>
        <strain evidence="2 3">NPDC021253</strain>
    </source>
</reference>
<dbReference type="SUPFAM" id="SSF88713">
    <property type="entry name" value="Glycoside hydrolase/deacetylase"/>
    <property type="match status" value="1"/>
</dbReference>
<comment type="caution">
    <text evidence="2">The sequence shown here is derived from an EMBL/GenBank/DDBJ whole genome shotgun (WGS) entry which is preliminary data.</text>
</comment>
<dbReference type="InterPro" id="IPR011330">
    <property type="entry name" value="Glyco_hydro/deAcase_b/a-brl"/>
</dbReference>
<organism evidence="2 3">
    <name type="scientific">Micromonospora rubida</name>
    <dbReference type="NCBI Taxonomy" id="2697657"/>
    <lineage>
        <taxon>Bacteria</taxon>
        <taxon>Bacillati</taxon>
        <taxon>Actinomycetota</taxon>
        <taxon>Actinomycetes</taxon>
        <taxon>Micromonosporales</taxon>
        <taxon>Micromonosporaceae</taxon>
        <taxon>Micromonospora</taxon>
    </lineage>
</organism>
<protein>
    <submittedName>
        <fullName evidence="2">Polysaccharide deacetylase family protein</fullName>
        <ecNumber evidence="2">3.-.-.-</ecNumber>
    </submittedName>
</protein>
<dbReference type="PROSITE" id="PS51677">
    <property type="entry name" value="NODB"/>
    <property type="match status" value="1"/>
</dbReference>
<keyword evidence="2" id="KW-0378">Hydrolase</keyword>
<gene>
    <name evidence="2" type="ORF">ACH4OY_24410</name>
</gene>
<dbReference type="PANTHER" id="PTHR10587:SF137">
    <property type="entry name" value="4-DEOXY-4-FORMAMIDO-L-ARABINOSE-PHOSPHOUNDECAPRENOL DEFORMYLASE ARND-RELATED"/>
    <property type="match status" value="1"/>
</dbReference>
<dbReference type="EC" id="3.-.-.-" evidence="2"/>
<keyword evidence="3" id="KW-1185">Reference proteome</keyword>
<proteinExistence type="predicted"/>
<evidence type="ECO:0000313" key="2">
    <source>
        <dbReference type="EMBL" id="MFI0795798.1"/>
    </source>
</evidence>
<dbReference type="Gene3D" id="3.20.20.370">
    <property type="entry name" value="Glycoside hydrolase/deacetylase"/>
    <property type="match status" value="1"/>
</dbReference>
<dbReference type="GO" id="GO:0016787">
    <property type="term" value="F:hydrolase activity"/>
    <property type="evidence" value="ECO:0007669"/>
    <property type="project" value="UniProtKB-KW"/>
</dbReference>
<name>A0ABW7SQ12_9ACTN</name>
<dbReference type="Pfam" id="PF01522">
    <property type="entry name" value="Polysacc_deac_1"/>
    <property type="match status" value="1"/>
</dbReference>
<dbReference type="InterPro" id="IPR002509">
    <property type="entry name" value="NODB_dom"/>
</dbReference>
<feature type="domain" description="NodB homology" evidence="1">
    <location>
        <begin position="46"/>
        <end position="226"/>
    </location>
</feature>
<dbReference type="Proteomes" id="UP001611075">
    <property type="component" value="Unassembled WGS sequence"/>
</dbReference>
<evidence type="ECO:0000313" key="3">
    <source>
        <dbReference type="Proteomes" id="UP001611075"/>
    </source>
</evidence>
<dbReference type="PANTHER" id="PTHR10587">
    <property type="entry name" value="GLYCOSYL TRANSFERASE-RELATED"/>
    <property type="match status" value="1"/>
</dbReference>
<accession>A0ABW7SQ12</accession>